<evidence type="ECO:0000313" key="2">
    <source>
        <dbReference type="Proteomes" id="UP001152561"/>
    </source>
</evidence>
<proteinExistence type="predicted"/>
<dbReference type="EMBL" id="JAJAGQ010000017">
    <property type="protein sequence ID" value="KAJ8538634.1"/>
    <property type="molecule type" value="Genomic_DNA"/>
</dbReference>
<comment type="caution">
    <text evidence="1">The sequence shown here is derived from an EMBL/GenBank/DDBJ whole genome shotgun (WGS) entry which is preliminary data.</text>
</comment>
<organism evidence="1 2">
    <name type="scientific">Anisodus acutangulus</name>
    <dbReference type="NCBI Taxonomy" id="402998"/>
    <lineage>
        <taxon>Eukaryota</taxon>
        <taxon>Viridiplantae</taxon>
        <taxon>Streptophyta</taxon>
        <taxon>Embryophyta</taxon>
        <taxon>Tracheophyta</taxon>
        <taxon>Spermatophyta</taxon>
        <taxon>Magnoliopsida</taxon>
        <taxon>eudicotyledons</taxon>
        <taxon>Gunneridae</taxon>
        <taxon>Pentapetalae</taxon>
        <taxon>asterids</taxon>
        <taxon>lamiids</taxon>
        <taxon>Solanales</taxon>
        <taxon>Solanaceae</taxon>
        <taxon>Solanoideae</taxon>
        <taxon>Hyoscyameae</taxon>
        <taxon>Anisodus</taxon>
    </lineage>
</organism>
<dbReference type="AlphaFoldDB" id="A0A9Q1LMZ6"/>
<name>A0A9Q1LMZ6_9SOLA</name>
<sequence length="101" mass="10958">MTRCLIRIHVISIDSQLYPSSVGPSNPVSALTLTCSVHVGCDFLQYQPGLPSTDTEDSITPDDSSRAGGDWIVGSTIHFERWDRKRKGGAIMKPRKTGAAV</sequence>
<evidence type="ECO:0000313" key="1">
    <source>
        <dbReference type="EMBL" id="KAJ8538634.1"/>
    </source>
</evidence>
<reference evidence="2" key="1">
    <citation type="journal article" date="2023" name="Proc. Natl. Acad. Sci. U.S.A.">
        <title>Genomic and structural basis for evolution of tropane alkaloid biosynthesis.</title>
        <authorList>
            <person name="Wanga Y.-J."/>
            <person name="Taina T."/>
            <person name="Yua J.-Y."/>
            <person name="Lia J."/>
            <person name="Xua B."/>
            <person name="Chenc J."/>
            <person name="D'Auriad J.C."/>
            <person name="Huanga J.-P."/>
            <person name="Huanga S.-X."/>
        </authorList>
    </citation>
    <scope>NUCLEOTIDE SEQUENCE [LARGE SCALE GENOMIC DNA]</scope>
    <source>
        <strain evidence="2">cv. KIB-2019</strain>
    </source>
</reference>
<accession>A0A9Q1LMZ6</accession>
<gene>
    <name evidence="1" type="ORF">K7X08_029930</name>
</gene>
<protein>
    <submittedName>
        <fullName evidence="1">Uncharacterized protein</fullName>
    </submittedName>
</protein>
<dbReference type="Proteomes" id="UP001152561">
    <property type="component" value="Unassembled WGS sequence"/>
</dbReference>
<keyword evidence="2" id="KW-1185">Reference proteome</keyword>